<comment type="caution">
    <text evidence="1">The sequence shown here is derived from an EMBL/GenBank/DDBJ whole genome shotgun (WGS) entry which is preliminary data.</text>
</comment>
<dbReference type="RefSeq" id="WP_104699587.1">
    <property type="nucleotide sequence ID" value="NZ_FZPP01000007.1"/>
</dbReference>
<dbReference type="InterPro" id="IPR009100">
    <property type="entry name" value="AcylCoA_DH/oxidase_NM_dom_sf"/>
</dbReference>
<dbReference type="AlphaFoldDB" id="A0A3D8I5A4"/>
<dbReference type="OrthoDB" id="2564795at2"/>
<dbReference type="Proteomes" id="UP000256599">
    <property type="component" value="Unassembled WGS sequence"/>
</dbReference>
<reference evidence="1 2" key="1">
    <citation type="submission" date="2018-04" db="EMBL/GenBank/DDBJ databases">
        <title>Novel Campyloabacter and Helicobacter Species and Strains.</title>
        <authorList>
            <person name="Mannion A.J."/>
            <person name="Shen Z."/>
            <person name="Fox J.G."/>
        </authorList>
    </citation>
    <scope>NUCLEOTIDE SEQUENCE [LARGE SCALE GENOMIC DNA]</scope>
    <source>
        <strain evidence="1 2">MIT 98-6070</strain>
    </source>
</reference>
<dbReference type="EMBL" id="NXLR01000004">
    <property type="protein sequence ID" value="RDU60340.1"/>
    <property type="molecule type" value="Genomic_DNA"/>
</dbReference>
<evidence type="ECO:0000313" key="2">
    <source>
        <dbReference type="Proteomes" id="UP000256599"/>
    </source>
</evidence>
<proteinExistence type="predicted"/>
<dbReference type="SUPFAM" id="SSF56645">
    <property type="entry name" value="Acyl-CoA dehydrogenase NM domain-like"/>
    <property type="match status" value="1"/>
</dbReference>
<name>A0A3D8I5A4_9HELI</name>
<dbReference type="GO" id="GO:0016627">
    <property type="term" value="F:oxidoreductase activity, acting on the CH-CH group of donors"/>
    <property type="evidence" value="ECO:0007669"/>
    <property type="project" value="InterPro"/>
</dbReference>
<accession>A0A3D8I5A4</accession>
<evidence type="ECO:0000313" key="1">
    <source>
        <dbReference type="EMBL" id="RDU60340.1"/>
    </source>
</evidence>
<keyword evidence="2" id="KW-1185">Reference proteome</keyword>
<gene>
    <name evidence="1" type="ORF">CQA63_03770</name>
</gene>
<organism evidence="1 2">
    <name type="scientific">Helicobacter marmotae</name>
    <dbReference type="NCBI Taxonomy" id="152490"/>
    <lineage>
        <taxon>Bacteria</taxon>
        <taxon>Pseudomonadati</taxon>
        <taxon>Campylobacterota</taxon>
        <taxon>Epsilonproteobacteria</taxon>
        <taxon>Campylobacterales</taxon>
        <taxon>Helicobacteraceae</taxon>
        <taxon>Helicobacter</taxon>
    </lineage>
</organism>
<sequence length="339" mass="37193">MKVSIDKTLELTLLKLSSLGREIQRGLYPYKILKELGDLGLYASFYKEGQKGFVEAFNNIALISKTCVNTGFCVWAQLVLNYYLLHSHYGDKPLFRQIAYGEILGGSGLSNALKSFAGIEANKLRAKGDSKGYIINGTLPYVSNLGALEQGRNVSIFAFIAMAKSGHIMGLARCCELRLKDRDEFCAFKGSATKSVVFKDYCLPFSDVLSLSASSFAAKVAPGFVLLQVALSAGVTCGALQSLEKHQPHIAKTLEDKRQVLYDRALRLAKNPTKSRFKAILRLKIAFANLALKATQMALLCAQSKGYKEESKECKMALEAIFCANISPSFSHIQRILGS</sequence>
<protein>
    <submittedName>
        <fullName evidence="1">Acyl-CoA dehydrogenase</fullName>
    </submittedName>
</protein>